<evidence type="ECO:0000256" key="5">
    <source>
        <dbReference type="ARBA" id="ARBA00022676"/>
    </source>
</evidence>
<evidence type="ECO:0000313" key="12">
    <source>
        <dbReference type="Proteomes" id="UP000639516"/>
    </source>
</evidence>
<evidence type="ECO:0000256" key="2">
    <source>
        <dbReference type="ARBA" id="ARBA00002764"/>
    </source>
</evidence>
<dbReference type="InterPro" id="IPR011835">
    <property type="entry name" value="GS/SS"/>
</dbReference>
<evidence type="ECO:0000259" key="9">
    <source>
        <dbReference type="Pfam" id="PF00534"/>
    </source>
</evidence>
<evidence type="ECO:0000256" key="1">
    <source>
        <dbReference type="ARBA" id="ARBA00001478"/>
    </source>
</evidence>
<dbReference type="Proteomes" id="UP000639516">
    <property type="component" value="Unassembled WGS sequence"/>
</dbReference>
<comment type="pathway">
    <text evidence="3 8">Glycan biosynthesis; glycogen biosynthesis.</text>
</comment>
<dbReference type="NCBIfam" id="TIGR02095">
    <property type="entry name" value="glgA"/>
    <property type="match status" value="1"/>
</dbReference>
<protein>
    <recommendedName>
        <fullName evidence="8">Glycogen synthase</fullName>
        <ecNumber evidence="8">2.4.1.21</ecNumber>
    </recommendedName>
    <alternativeName>
        <fullName evidence="8">Starch [bacterial glycogen] synthase</fullName>
    </alternativeName>
</protein>
<feature type="domain" description="Starch synthase catalytic" evidence="10">
    <location>
        <begin position="5"/>
        <end position="239"/>
    </location>
</feature>
<keyword evidence="7 8" id="KW-0320">Glycogen biosynthesis</keyword>
<dbReference type="SUPFAM" id="SSF53756">
    <property type="entry name" value="UDP-Glycosyltransferase/glycogen phosphorylase"/>
    <property type="match status" value="1"/>
</dbReference>
<evidence type="ECO:0000256" key="7">
    <source>
        <dbReference type="ARBA" id="ARBA00023056"/>
    </source>
</evidence>
<keyword evidence="5 8" id="KW-0328">Glycosyltransferase</keyword>
<organism evidence="11 12">
    <name type="scientific">Bradyrhizobium campsiandrae</name>
    <dbReference type="NCBI Taxonomy" id="1729892"/>
    <lineage>
        <taxon>Bacteria</taxon>
        <taxon>Pseudomonadati</taxon>
        <taxon>Pseudomonadota</taxon>
        <taxon>Alphaproteobacteria</taxon>
        <taxon>Hyphomicrobiales</taxon>
        <taxon>Nitrobacteraceae</taxon>
        <taxon>Bradyrhizobium</taxon>
    </lineage>
</organism>
<feature type="domain" description="Glycosyl transferase family 1" evidence="9">
    <location>
        <begin position="288"/>
        <end position="438"/>
    </location>
</feature>
<evidence type="ECO:0000256" key="4">
    <source>
        <dbReference type="ARBA" id="ARBA00010281"/>
    </source>
</evidence>
<comment type="caution">
    <text evidence="11">The sequence shown here is derived from an EMBL/GenBank/DDBJ whole genome shotgun (WGS) entry which is preliminary data.</text>
</comment>
<dbReference type="InterPro" id="IPR013534">
    <property type="entry name" value="Starch_synth_cat_dom"/>
</dbReference>
<comment type="function">
    <text evidence="2 8">Synthesizes alpha-1,4-glucan chains using ADP-glucose.</text>
</comment>
<feature type="binding site" evidence="8">
    <location>
        <position position="18"/>
    </location>
    <ligand>
        <name>ADP-alpha-D-glucose</name>
        <dbReference type="ChEBI" id="CHEBI:57498"/>
    </ligand>
</feature>
<dbReference type="Gene3D" id="3.40.50.2000">
    <property type="entry name" value="Glycogen Phosphorylase B"/>
    <property type="match status" value="2"/>
</dbReference>
<comment type="catalytic activity">
    <reaction evidence="1 8">
        <text>[(1-&gt;4)-alpha-D-glucosyl](n) + ADP-alpha-D-glucose = [(1-&gt;4)-alpha-D-glucosyl](n+1) + ADP + H(+)</text>
        <dbReference type="Rhea" id="RHEA:18189"/>
        <dbReference type="Rhea" id="RHEA-COMP:9584"/>
        <dbReference type="Rhea" id="RHEA-COMP:9587"/>
        <dbReference type="ChEBI" id="CHEBI:15378"/>
        <dbReference type="ChEBI" id="CHEBI:15444"/>
        <dbReference type="ChEBI" id="CHEBI:57498"/>
        <dbReference type="ChEBI" id="CHEBI:456216"/>
        <dbReference type="EC" id="2.4.1.21"/>
    </reaction>
</comment>
<evidence type="ECO:0000313" key="11">
    <source>
        <dbReference type="EMBL" id="MBC9980837.1"/>
    </source>
</evidence>
<dbReference type="PANTHER" id="PTHR45825">
    <property type="entry name" value="GRANULE-BOUND STARCH SYNTHASE 1, CHLOROPLASTIC/AMYLOPLASTIC"/>
    <property type="match status" value="1"/>
</dbReference>
<name>A0ABR7UBM7_9BRAD</name>
<dbReference type="RefSeq" id="WP_188100901.1">
    <property type="nucleotide sequence ID" value="NZ_JAANIH010000019.1"/>
</dbReference>
<proteinExistence type="inferred from homology"/>
<dbReference type="PANTHER" id="PTHR45825:SF11">
    <property type="entry name" value="ALPHA AMYLASE DOMAIN-CONTAINING PROTEIN"/>
    <property type="match status" value="1"/>
</dbReference>
<dbReference type="NCBIfam" id="NF001899">
    <property type="entry name" value="PRK00654.1-2"/>
    <property type="match status" value="1"/>
</dbReference>
<evidence type="ECO:0000256" key="6">
    <source>
        <dbReference type="ARBA" id="ARBA00022679"/>
    </source>
</evidence>
<gene>
    <name evidence="8 11" type="primary">glgA</name>
    <name evidence="11" type="ORF">HA482_21785</name>
</gene>
<evidence type="ECO:0000256" key="8">
    <source>
        <dbReference type="HAMAP-Rule" id="MF_00484"/>
    </source>
</evidence>
<comment type="similarity">
    <text evidence="4 8">Belongs to the glycosyltransferase 1 family. Bacterial/plant glycogen synthase subfamily.</text>
</comment>
<dbReference type="Pfam" id="PF00534">
    <property type="entry name" value="Glycos_transf_1"/>
    <property type="match status" value="1"/>
</dbReference>
<dbReference type="EMBL" id="JAATTO010000031">
    <property type="protein sequence ID" value="MBC9980837.1"/>
    <property type="molecule type" value="Genomic_DNA"/>
</dbReference>
<dbReference type="Pfam" id="PF08323">
    <property type="entry name" value="Glyco_transf_5"/>
    <property type="match status" value="1"/>
</dbReference>
<evidence type="ECO:0000256" key="3">
    <source>
        <dbReference type="ARBA" id="ARBA00004964"/>
    </source>
</evidence>
<accession>A0ABR7UBM7</accession>
<dbReference type="HAMAP" id="MF_00484">
    <property type="entry name" value="Glycogen_synth"/>
    <property type="match status" value="1"/>
</dbReference>
<dbReference type="EC" id="2.4.1.21" evidence="8"/>
<evidence type="ECO:0000259" key="10">
    <source>
        <dbReference type="Pfam" id="PF08323"/>
    </source>
</evidence>
<dbReference type="CDD" id="cd03791">
    <property type="entry name" value="GT5_Glycogen_synthase_DULL1-like"/>
    <property type="match status" value="1"/>
</dbReference>
<dbReference type="NCBIfam" id="NF010699">
    <property type="entry name" value="PRK14099.1"/>
    <property type="match status" value="1"/>
</dbReference>
<keyword evidence="12" id="KW-1185">Reference proteome</keyword>
<dbReference type="InterPro" id="IPR001296">
    <property type="entry name" value="Glyco_trans_1"/>
</dbReference>
<reference evidence="11 12" key="1">
    <citation type="journal article" date="2020" name="Arch. Microbiol.">
        <title>Bradyrhizobium campsiandrae sp. nov., a nitrogen-fixing bacterial strain isolated from a native leguminous tree from the Amazon adapted to flooded conditions.</title>
        <authorList>
            <person name="Cabral Michel D."/>
            <person name="Martins da Costa E."/>
            <person name="Azarias Guimaraes A."/>
            <person name="Soares de Carvalho T."/>
            <person name="Santos de Castro Caputo P."/>
            <person name="Willems A."/>
            <person name="de Souza Moreira F.M."/>
        </authorList>
    </citation>
    <scope>NUCLEOTIDE SEQUENCE [LARGE SCALE GENOMIC DNA]</scope>
    <source>
        <strain evidence="12">INPA 384B</strain>
    </source>
</reference>
<sequence>MTPVRVLAVASEVYPIVKTGGLADVAGALPIALKAHGVEMRTLMPAYPDVMRLLSGTEEIRRWPDYFGGPGRLLAGSRDGLDLFVLDVPHLYARPGNPYVTAEGVDWPDNGVRFAALARVAADIGRGLVPAFVPDVVHAHDWQAGLAPAYLHYDGGPRPGTVMTIHNMAYQGKFDRALADAIGLPRDATFDVHGLEYFGGISFLKAGLQLADRITTVSPTYAREIQSDEGGMGLGGLLRARASVLSGILNGIDIEVWNPQTDPHIAYRFGPEDLVFRAANKAVLQQQFNLDSSDEAPLLGVISRLSWQKGLDLLLEAIPTILDQGMQLALLGSGDRDLQDRYQAAARANPGRIGVMIGYDEILAHLIQAGSDALVVPSRFEPCGLTQLCALRYGAIPIVSRVGGLEDTIIDGSETGRDATGFKFAPVTADALAGSLRRANAAFHDKPTWRRLQRSGLATDVSWRHRAGEYAALYRDLIASRRA</sequence>
<keyword evidence="6 8" id="KW-0808">Transferase</keyword>